<keyword evidence="2" id="KW-1185">Reference proteome</keyword>
<dbReference type="RefSeq" id="WP_134719583.1">
    <property type="nucleotide sequence ID" value="NZ_SDKM01000030.1"/>
</dbReference>
<comment type="caution">
    <text evidence="1">The sequence shown here is derived from an EMBL/GenBank/DDBJ whole genome shotgun (WGS) entry which is preliminary data.</text>
</comment>
<protein>
    <submittedName>
        <fullName evidence="1">Uncharacterized protein</fullName>
    </submittedName>
</protein>
<gene>
    <name evidence="1" type="ORF">EKO23_18355</name>
</gene>
<accession>A0A4Q4Z7A1</accession>
<dbReference type="AlphaFoldDB" id="A0A4Q4Z7A1"/>
<proteinExistence type="predicted"/>
<evidence type="ECO:0000313" key="1">
    <source>
        <dbReference type="EMBL" id="RYP83720.1"/>
    </source>
</evidence>
<name>A0A4Q4Z7A1_9ACTN</name>
<evidence type="ECO:0000313" key="2">
    <source>
        <dbReference type="Proteomes" id="UP000295198"/>
    </source>
</evidence>
<sequence length="101" mass="11434">MPTSPVRHAQETDFDPVQVALWKDLLAARAEVRRRRRSPGRQALSQSHVLLLAALEAYIACLVERDRPVPYALRDEVRLWRCAIQGDRLPRRASTPASPAP</sequence>
<organism evidence="1 2">
    <name type="scientific">Nocardioides guangzhouensis</name>
    <dbReference type="NCBI Taxonomy" id="2497878"/>
    <lineage>
        <taxon>Bacteria</taxon>
        <taxon>Bacillati</taxon>
        <taxon>Actinomycetota</taxon>
        <taxon>Actinomycetes</taxon>
        <taxon>Propionibacteriales</taxon>
        <taxon>Nocardioidaceae</taxon>
        <taxon>Nocardioides</taxon>
    </lineage>
</organism>
<dbReference type="EMBL" id="SDKM01000030">
    <property type="protein sequence ID" value="RYP83720.1"/>
    <property type="molecule type" value="Genomic_DNA"/>
</dbReference>
<reference evidence="1 2" key="1">
    <citation type="submission" date="2019-01" db="EMBL/GenBank/DDBJ databases">
        <title>Nocardioides guangzhouensis sp. nov., an actinobacterium isolated from soil.</title>
        <authorList>
            <person name="Fu Y."/>
            <person name="Cai Y."/>
            <person name="Lin Z."/>
            <person name="Chen P."/>
        </authorList>
    </citation>
    <scope>NUCLEOTIDE SEQUENCE [LARGE SCALE GENOMIC DNA]</scope>
    <source>
        <strain evidence="1 2">130</strain>
    </source>
</reference>
<dbReference type="Proteomes" id="UP000295198">
    <property type="component" value="Unassembled WGS sequence"/>
</dbReference>